<evidence type="ECO:0000256" key="4">
    <source>
        <dbReference type="RuleBase" id="RU003345"/>
    </source>
</evidence>
<feature type="active site" evidence="3">
    <location>
        <position position="256"/>
    </location>
</feature>
<name>D7BW56_STRBB</name>
<accession>D7BW56</accession>
<dbReference type="Gene3D" id="3.40.309.10">
    <property type="entry name" value="Aldehyde Dehydrogenase, Chain A, domain 2"/>
    <property type="match status" value="1"/>
</dbReference>
<evidence type="ECO:0000256" key="2">
    <source>
        <dbReference type="ARBA" id="ARBA00023002"/>
    </source>
</evidence>
<dbReference type="InterPro" id="IPR016163">
    <property type="entry name" value="Ald_DH_C"/>
</dbReference>
<dbReference type="InterPro" id="IPR029510">
    <property type="entry name" value="Ald_DH_CS_GLU"/>
</dbReference>
<dbReference type="HOGENOM" id="CLU_005391_0_2_11"/>
<dbReference type="GO" id="GO:0016620">
    <property type="term" value="F:oxidoreductase activity, acting on the aldehyde or oxo group of donors, NAD or NADP as acceptor"/>
    <property type="evidence" value="ECO:0007669"/>
    <property type="project" value="InterPro"/>
</dbReference>
<dbReference type="FunFam" id="3.40.309.10:FF:000012">
    <property type="entry name" value="Betaine aldehyde dehydrogenase"/>
    <property type="match status" value="1"/>
</dbReference>
<dbReference type="Gene3D" id="3.40.605.10">
    <property type="entry name" value="Aldehyde Dehydrogenase, Chain A, domain 1"/>
    <property type="match status" value="1"/>
</dbReference>
<sequence length="484" mass="50915">MDSYTEHTSFYIDGDWQQPLGSDTYTVIGASTEEPIGRVPVAGAKDIDAAVTAARRALDAPDASWPAASPAERADAMERFAAAIEARADELGRLVSLQNGMPIAMSPQVNGHSTAAILRYYAHLARTFEWEERRPSFTGTTTLVRREPVGVVGAIVPWNYPQTLAIMKVAPALAAGCAIVLKPALETSLDAYVLAEAAAEAGLPPGVLNIVPGALEAGESLVAHPGVDKVAFTGSTPAGRAIAEVCGRLLRPVTLELGGKSAAIILDDADLDATMKGLVGASFANNGQTCYSSTRVLAPAARYAEVLDAVSALASGLPVGDPLDPATAVGPVVSAHQRERIEKYITSGHSEGARLTTGGRRPAHLERGWYLEPTVFGDVRPDMIIAREEIFGPVLVVTPYASDDEAVALANDSEFGLGGTVWTADQERGTAIARRVRTGSIGVNGYRLDFNSPFGGRRASGLGRELGPEGLSAYLEWQSVYLPA</sequence>
<dbReference type="Pfam" id="PF00171">
    <property type="entry name" value="Aldedh"/>
    <property type="match status" value="1"/>
</dbReference>
<gene>
    <name evidence="6" type="ordered locus">SBI_08648</name>
</gene>
<dbReference type="PROSITE" id="PS00687">
    <property type="entry name" value="ALDEHYDE_DEHYDR_GLU"/>
    <property type="match status" value="1"/>
</dbReference>
<protein>
    <submittedName>
        <fullName evidence="6">Aldehyde dehydrogenase</fullName>
    </submittedName>
</protein>
<proteinExistence type="inferred from homology"/>
<reference evidence="6 7" key="1">
    <citation type="journal article" date="2010" name="J. Bacteriol.">
        <title>Genome sequence of the milbemycin-producing bacterium Streptomyces bingchenggensis.</title>
        <authorList>
            <person name="Wang X.J."/>
            <person name="Yan Y.J."/>
            <person name="Zhang B."/>
            <person name="An J."/>
            <person name="Wang J.J."/>
            <person name="Tian J."/>
            <person name="Jiang L."/>
            <person name="Chen Y.H."/>
            <person name="Huang S.X."/>
            <person name="Yin M."/>
            <person name="Zhang J."/>
            <person name="Gao A.L."/>
            <person name="Liu C.X."/>
            <person name="Zhu Z.X."/>
            <person name="Xiang W.S."/>
        </authorList>
    </citation>
    <scope>NUCLEOTIDE SEQUENCE [LARGE SCALE GENOMIC DNA]</scope>
    <source>
        <strain evidence="6 7">BCW-1</strain>
    </source>
</reference>
<dbReference type="eggNOG" id="COG1012">
    <property type="taxonomic scope" value="Bacteria"/>
</dbReference>
<comment type="similarity">
    <text evidence="1 4">Belongs to the aldehyde dehydrogenase family.</text>
</comment>
<dbReference type="KEGG" id="sbh:SBI_08648"/>
<dbReference type="PANTHER" id="PTHR42804">
    <property type="entry name" value="ALDEHYDE DEHYDROGENASE"/>
    <property type="match status" value="1"/>
</dbReference>
<feature type="domain" description="Aldehyde dehydrogenase" evidence="5">
    <location>
        <begin position="23"/>
        <end position="480"/>
    </location>
</feature>
<dbReference type="PATRIC" id="fig|749414.3.peg.8896"/>
<dbReference type="PANTHER" id="PTHR42804:SF1">
    <property type="entry name" value="ALDEHYDE DEHYDROGENASE-RELATED"/>
    <property type="match status" value="1"/>
</dbReference>
<dbReference type="Proteomes" id="UP000000377">
    <property type="component" value="Chromosome"/>
</dbReference>
<dbReference type="STRING" id="749414.SBI_08648"/>
<evidence type="ECO:0000259" key="5">
    <source>
        <dbReference type="Pfam" id="PF00171"/>
    </source>
</evidence>
<dbReference type="InterPro" id="IPR015590">
    <property type="entry name" value="Aldehyde_DH_dom"/>
</dbReference>
<keyword evidence="2 4" id="KW-0560">Oxidoreductase</keyword>
<dbReference type="FunFam" id="3.40.605.10:FF:000007">
    <property type="entry name" value="NAD/NADP-dependent betaine aldehyde dehydrogenase"/>
    <property type="match status" value="1"/>
</dbReference>
<evidence type="ECO:0000313" key="6">
    <source>
        <dbReference type="EMBL" id="ADI11766.1"/>
    </source>
</evidence>
<evidence type="ECO:0000256" key="3">
    <source>
        <dbReference type="PROSITE-ProRule" id="PRU10007"/>
    </source>
</evidence>
<dbReference type="InterPro" id="IPR016162">
    <property type="entry name" value="Ald_DH_N"/>
</dbReference>
<keyword evidence="7" id="KW-1185">Reference proteome</keyword>
<dbReference type="InterPro" id="IPR016161">
    <property type="entry name" value="Ald_DH/histidinol_DH"/>
</dbReference>
<dbReference type="CDD" id="cd07139">
    <property type="entry name" value="ALDH_AldA-Rv0768"/>
    <property type="match status" value="1"/>
</dbReference>
<evidence type="ECO:0000313" key="7">
    <source>
        <dbReference type="Proteomes" id="UP000000377"/>
    </source>
</evidence>
<dbReference type="RefSeq" id="WP_014181215.1">
    <property type="nucleotide sequence ID" value="NC_016582.1"/>
</dbReference>
<dbReference type="AlphaFoldDB" id="D7BW56"/>
<dbReference type="EMBL" id="CP002047">
    <property type="protein sequence ID" value="ADI11766.1"/>
    <property type="molecule type" value="Genomic_DNA"/>
</dbReference>
<dbReference type="SUPFAM" id="SSF53720">
    <property type="entry name" value="ALDH-like"/>
    <property type="match status" value="1"/>
</dbReference>
<organism evidence="6 7">
    <name type="scientific">Streptomyces bingchenggensis (strain BCW-1)</name>
    <dbReference type="NCBI Taxonomy" id="749414"/>
    <lineage>
        <taxon>Bacteria</taxon>
        <taxon>Bacillati</taxon>
        <taxon>Actinomycetota</taxon>
        <taxon>Actinomycetes</taxon>
        <taxon>Kitasatosporales</taxon>
        <taxon>Streptomycetaceae</taxon>
        <taxon>Streptomyces</taxon>
    </lineage>
</organism>
<evidence type="ECO:0000256" key="1">
    <source>
        <dbReference type="ARBA" id="ARBA00009986"/>
    </source>
</evidence>